<evidence type="ECO:0000259" key="9">
    <source>
        <dbReference type="PROSITE" id="PS50968"/>
    </source>
</evidence>
<protein>
    <recommendedName>
        <fullName evidence="2 8">Biotin carboxyl carrier protein of acetyl-CoA carboxylase</fullName>
    </recommendedName>
</protein>
<dbReference type="CDD" id="cd06850">
    <property type="entry name" value="biotinyl_domain"/>
    <property type="match status" value="1"/>
</dbReference>
<keyword evidence="11" id="KW-1185">Reference proteome</keyword>
<keyword evidence="7 8" id="KW-0092">Biotin</keyword>
<evidence type="ECO:0000256" key="5">
    <source>
        <dbReference type="ARBA" id="ARBA00023098"/>
    </source>
</evidence>
<accession>A0ABS2FMK2</accession>
<evidence type="ECO:0000256" key="2">
    <source>
        <dbReference type="ARBA" id="ARBA00017562"/>
    </source>
</evidence>
<keyword evidence="5 8" id="KW-0443">Lipid metabolism</keyword>
<comment type="function">
    <text evidence="8">This protein is a component of the acetyl coenzyme A carboxylase complex; first, biotin carboxylase catalyzes the carboxylation of the carrier protein and then the transcarboxylase transfers the carboxyl group to form malonyl-CoA.</text>
</comment>
<evidence type="ECO:0000256" key="4">
    <source>
        <dbReference type="ARBA" id="ARBA00022832"/>
    </source>
</evidence>
<comment type="caution">
    <text evidence="10">The sequence shown here is derived from an EMBL/GenBank/DDBJ whole genome shotgun (WGS) entry which is preliminary data.</text>
</comment>
<dbReference type="InterPro" id="IPR001249">
    <property type="entry name" value="AcCoA_biotinCC"/>
</dbReference>
<sequence length="140" mass="15709">MVMETKQIKEILEIFEASGLSHMEIEEGSLKIKMEKPVGEIVVQPTPRPVVQEEEIKEEPMTTIDSPLVGTFYRAKSPQAKPYVELGDHVQINDVICMVEAMKTMNEIHSDKEGIVTQILVEDGAMVEYGQPLIVLGEKQ</sequence>
<dbReference type="PRINTS" id="PR01071">
    <property type="entry name" value="ACOABIOTINCC"/>
</dbReference>
<dbReference type="PANTHER" id="PTHR45266:SF3">
    <property type="entry name" value="OXALOACETATE DECARBOXYLASE ALPHA CHAIN"/>
    <property type="match status" value="1"/>
</dbReference>
<dbReference type="Pfam" id="PF00364">
    <property type="entry name" value="Biotin_lipoyl"/>
    <property type="match status" value="1"/>
</dbReference>
<dbReference type="PANTHER" id="PTHR45266">
    <property type="entry name" value="OXALOACETATE DECARBOXYLASE ALPHA CHAIN"/>
    <property type="match status" value="1"/>
</dbReference>
<evidence type="ECO:0000313" key="10">
    <source>
        <dbReference type="EMBL" id="MBM6831258.1"/>
    </source>
</evidence>
<reference evidence="10 11" key="1">
    <citation type="journal article" date="2021" name="Sci. Rep.">
        <title>The distribution of antibiotic resistance genes in chicken gut microbiota commensals.</title>
        <authorList>
            <person name="Juricova H."/>
            <person name="Matiasovicova J."/>
            <person name="Kubasova T."/>
            <person name="Cejkova D."/>
            <person name="Rychlik I."/>
        </authorList>
    </citation>
    <scope>NUCLEOTIDE SEQUENCE [LARGE SCALE GENOMIC DNA]</scope>
    <source>
        <strain evidence="10 11">An423</strain>
    </source>
</reference>
<evidence type="ECO:0000256" key="8">
    <source>
        <dbReference type="RuleBase" id="RU364072"/>
    </source>
</evidence>
<dbReference type="InterPro" id="IPR000089">
    <property type="entry name" value="Biotin_lipoyl"/>
</dbReference>
<feature type="domain" description="Lipoyl-binding" evidence="9">
    <location>
        <begin position="61"/>
        <end position="137"/>
    </location>
</feature>
<dbReference type="Proteomes" id="UP000775500">
    <property type="component" value="Unassembled WGS sequence"/>
</dbReference>
<dbReference type="EMBL" id="JACJLU010000003">
    <property type="protein sequence ID" value="MBM6831258.1"/>
    <property type="molecule type" value="Genomic_DNA"/>
</dbReference>
<keyword evidence="6 8" id="KW-0275">Fatty acid biosynthesis</keyword>
<dbReference type="SUPFAM" id="SSF51230">
    <property type="entry name" value="Single hybrid motif"/>
    <property type="match status" value="1"/>
</dbReference>
<dbReference type="Gene3D" id="2.40.50.100">
    <property type="match status" value="1"/>
</dbReference>
<organism evidence="10 11">
    <name type="scientific">Faecalicoccus acidiformans</name>
    <dbReference type="NCBI Taxonomy" id="915173"/>
    <lineage>
        <taxon>Bacteria</taxon>
        <taxon>Bacillati</taxon>
        <taxon>Bacillota</taxon>
        <taxon>Erysipelotrichia</taxon>
        <taxon>Erysipelotrichales</taxon>
        <taxon>Erysipelotrichaceae</taxon>
        <taxon>Faecalicoccus</taxon>
    </lineage>
</organism>
<gene>
    <name evidence="10" type="primary">accB</name>
    <name evidence="10" type="ORF">H5982_03930</name>
</gene>
<dbReference type="PROSITE" id="PS50968">
    <property type="entry name" value="BIOTINYL_LIPOYL"/>
    <property type="match status" value="1"/>
</dbReference>
<proteinExistence type="predicted"/>
<dbReference type="InterPro" id="IPR011053">
    <property type="entry name" value="Single_hybrid_motif"/>
</dbReference>
<evidence type="ECO:0000256" key="7">
    <source>
        <dbReference type="ARBA" id="ARBA00023267"/>
    </source>
</evidence>
<name>A0ABS2FMK2_9FIRM</name>
<dbReference type="PROSITE" id="PS00188">
    <property type="entry name" value="BIOTIN"/>
    <property type="match status" value="1"/>
</dbReference>
<evidence type="ECO:0000256" key="3">
    <source>
        <dbReference type="ARBA" id="ARBA00022516"/>
    </source>
</evidence>
<evidence type="ECO:0000256" key="1">
    <source>
        <dbReference type="ARBA" id="ARBA00005194"/>
    </source>
</evidence>
<dbReference type="InterPro" id="IPR050709">
    <property type="entry name" value="Biotin_Carboxyl_Carrier/Decarb"/>
</dbReference>
<comment type="pathway">
    <text evidence="1 8">Lipid metabolism; fatty acid biosynthesis.</text>
</comment>
<dbReference type="NCBIfam" id="TIGR00531">
    <property type="entry name" value="BCCP"/>
    <property type="match status" value="1"/>
</dbReference>
<evidence type="ECO:0000313" key="11">
    <source>
        <dbReference type="Proteomes" id="UP000775500"/>
    </source>
</evidence>
<dbReference type="InterPro" id="IPR001882">
    <property type="entry name" value="Biotin_BS"/>
</dbReference>
<keyword evidence="3 8" id="KW-0444">Lipid biosynthesis</keyword>
<keyword evidence="4 8" id="KW-0276">Fatty acid metabolism</keyword>
<evidence type="ECO:0000256" key="6">
    <source>
        <dbReference type="ARBA" id="ARBA00023160"/>
    </source>
</evidence>